<feature type="domain" description="KARI N-terminal Rossmann" evidence="3">
    <location>
        <begin position="5"/>
        <end position="184"/>
    </location>
</feature>
<dbReference type="GO" id="GO:0009097">
    <property type="term" value="P:isoleucine biosynthetic process"/>
    <property type="evidence" value="ECO:0007669"/>
    <property type="project" value="TreeGrafter"/>
</dbReference>
<dbReference type="InterPro" id="IPR013116">
    <property type="entry name" value="KARI_N"/>
</dbReference>
<sequence length="328" mass="35041">MGTKARIYRETDADIAALGERTVGIIGYGNQGAAQARNLRDSGVPVLVGNRADEYFGPAAEAGFAPLPIAEVADRAQVVLLLIPDEVQPEVCAEQLAPGLRAGDTLVLASGYNWAFGLLEVPAGVDVVMVAPRMIGAAVRDRFVARQGYPCFVSVERDASGSAWPTALAIAAGIGAAVQGAIESSAREEAALDLFTEQAIWPAIMDLLSAAYAVQRDVGFSDEAILHEMYLSAEPAEVFARAAEHGLLGQLPLHSRTSQYGQLRGLAELGARDNPLREYFERVLHQDILSGAFAAEWSQPEAMASLERLRAAAQRDPLHHAEREVRGS</sequence>
<comment type="pathway">
    <text evidence="2">Amino-acid biosynthesis.</text>
</comment>
<dbReference type="InterPro" id="IPR000506">
    <property type="entry name" value="KARI_C"/>
</dbReference>
<dbReference type="InterPro" id="IPR013023">
    <property type="entry name" value="KARI"/>
</dbReference>
<dbReference type="AlphaFoldDB" id="A0A4V2SUE3"/>
<proteinExistence type="predicted"/>
<reference evidence="4 5" key="1">
    <citation type="submission" date="2019-03" db="EMBL/GenBank/DDBJ databases">
        <title>Genomic Encyclopedia of Type Strains, Phase IV (KMG-IV): sequencing the most valuable type-strain genomes for metagenomic binning, comparative biology and taxonomic classification.</title>
        <authorList>
            <person name="Goeker M."/>
        </authorList>
    </citation>
    <scope>NUCLEOTIDE SEQUENCE [LARGE SCALE GENOMIC DNA]</scope>
    <source>
        <strain evidence="4 5">DSM 45765</strain>
    </source>
</reference>
<comment type="caution">
    <text evidence="4">The sequence shown here is derived from an EMBL/GenBank/DDBJ whole genome shotgun (WGS) entry which is preliminary data.</text>
</comment>
<keyword evidence="4" id="KW-0413">Isomerase</keyword>
<dbReference type="GO" id="GO:0016853">
    <property type="term" value="F:isomerase activity"/>
    <property type="evidence" value="ECO:0007669"/>
    <property type="project" value="UniProtKB-KW"/>
</dbReference>
<organism evidence="4 5">
    <name type="scientific">Tamaricihabitans halophyticus</name>
    <dbReference type="NCBI Taxonomy" id="1262583"/>
    <lineage>
        <taxon>Bacteria</taxon>
        <taxon>Bacillati</taxon>
        <taxon>Actinomycetota</taxon>
        <taxon>Actinomycetes</taxon>
        <taxon>Pseudonocardiales</taxon>
        <taxon>Pseudonocardiaceae</taxon>
        <taxon>Tamaricihabitans</taxon>
    </lineage>
</organism>
<gene>
    <name evidence="4" type="ORF">EV191_103330</name>
</gene>
<evidence type="ECO:0000256" key="1">
    <source>
        <dbReference type="ARBA" id="ARBA00023002"/>
    </source>
</evidence>
<keyword evidence="1" id="KW-0560">Oxidoreductase</keyword>
<dbReference type="GO" id="GO:0009099">
    <property type="term" value="P:L-valine biosynthetic process"/>
    <property type="evidence" value="ECO:0007669"/>
    <property type="project" value="TreeGrafter"/>
</dbReference>
<dbReference type="PANTHER" id="PTHR21371:SF1">
    <property type="entry name" value="KETOL-ACID REDUCTOISOMERASE, MITOCHONDRIAL"/>
    <property type="match status" value="1"/>
</dbReference>
<dbReference type="OrthoDB" id="9804088at2"/>
<evidence type="ECO:0000256" key="2">
    <source>
        <dbReference type="ARBA" id="ARBA00029440"/>
    </source>
</evidence>
<evidence type="ECO:0000313" key="5">
    <source>
        <dbReference type="Proteomes" id="UP000294911"/>
    </source>
</evidence>
<dbReference type="EMBL" id="SLXQ01000003">
    <property type="protein sequence ID" value="TCP54286.1"/>
    <property type="molecule type" value="Genomic_DNA"/>
</dbReference>
<evidence type="ECO:0000313" key="4">
    <source>
        <dbReference type="EMBL" id="TCP54286.1"/>
    </source>
</evidence>
<dbReference type="Gene3D" id="6.10.240.10">
    <property type="match status" value="1"/>
</dbReference>
<keyword evidence="5" id="KW-1185">Reference proteome</keyword>
<evidence type="ECO:0000259" key="3">
    <source>
        <dbReference type="PROSITE" id="PS51850"/>
    </source>
</evidence>
<dbReference type="RefSeq" id="WP_132877036.1">
    <property type="nucleotide sequence ID" value="NZ_SLXQ01000003.1"/>
</dbReference>
<dbReference type="Gene3D" id="3.40.50.720">
    <property type="entry name" value="NAD(P)-binding Rossmann-like Domain"/>
    <property type="match status" value="1"/>
</dbReference>
<name>A0A4V2SUE3_9PSEU</name>
<dbReference type="Proteomes" id="UP000294911">
    <property type="component" value="Unassembled WGS sequence"/>
</dbReference>
<dbReference type="Pfam" id="PF07991">
    <property type="entry name" value="KARI_N"/>
    <property type="match status" value="1"/>
</dbReference>
<dbReference type="Pfam" id="PF01450">
    <property type="entry name" value="KARI_C"/>
    <property type="match status" value="1"/>
</dbReference>
<dbReference type="SUPFAM" id="SSF51735">
    <property type="entry name" value="NAD(P)-binding Rossmann-fold domains"/>
    <property type="match status" value="1"/>
</dbReference>
<accession>A0A4V2SUE3</accession>
<dbReference type="PROSITE" id="PS51850">
    <property type="entry name" value="KARI_N"/>
    <property type="match status" value="1"/>
</dbReference>
<dbReference type="PANTHER" id="PTHR21371">
    <property type="entry name" value="KETOL-ACID REDUCTOISOMERASE, MITOCHONDRIAL"/>
    <property type="match status" value="1"/>
</dbReference>
<protein>
    <submittedName>
        <fullName evidence="4">Ketol-acid reductoisomerase</fullName>
    </submittedName>
</protein>
<dbReference type="InterPro" id="IPR036291">
    <property type="entry name" value="NAD(P)-bd_dom_sf"/>
</dbReference>
<dbReference type="GO" id="GO:0004455">
    <property type="term" value="F:ketol-acid reductoisomerase activity"/>
    <property type="evidence" value="ECO:0007669"/>
    <property type="project" value="InterPro"/>
</dbReference>